<dbReference type="RefSeq" id="XP_013234492.1">
    <property type="nucleotide sequence ID" value="XM_013379038.1"/>
</dbReference>
<reference evidence="3" key="1">
    <citation type="submission" date="2013-10" db="EMBL/GenBank/DDBJ databases">
        <title>Genomic analysis of the causative agents of coccidiosis in chickens.</title>
        <authorList>
            <person name="Reid A.J."/>
            <person name="Blake D."/>
            <person name="Billington K."/>
            <person name="Browne H."/>
            <person name="Dunn M."/>
            <person name="Hung S."/>
            <person name="Kawahara F."/>
            <person name="Miranda-Saavedra D."/>
            <person name="Mourier T."/>
            <person name="Nagra H."/>
            <person name="Otto T.D."/>
            <person name="Rawlings N."/>
            <person name="Sanchez A."/>
            <person name="Sanders M."/>
            <person name="Subramaniam C."/>
            <person name="Tay Y."/>
            <person name="Dear P."/>
            <person name="Doerig C."/>
            <person name="Gruber A."/>
            <person name="Parkinson J."/>
            <person name="Shirley M."/>
            <person name="Wan K.L."/>
            <person name="Berriman M."/>
            <person name="Tomley F."/>
            <person name="Pain A."/>
        </authorList>
    </citation>
    <scope>NUCLEOTIDE SEQUENCE [LARGE SCALE GENOMIC DNA]</scope>
    <source>
        <strain evidence="3">Houghton</strain>
    </source>
</reference>
<dbReference type="PANTHER" id="PTHR13586:SF0">
    <property type="entry name" value="TRAILER HITCH, ISOFORM H"/>
    <property type="match status" value="1"/>
</dbReference>
<dbReference type="OrthoDB" id="21539at2759"/>
<dbReference type="GO" id="GO:0034063">
    <property type="term" value="P:stress granule assembly"/>
    <property type="evidence" value="ECO:0007669"/>
    <property type="project" value="TreeGrafter"/>
</dbReference>
<dbReference type="GO" id="GO:0000932">
    <property type="term" value="C:P-body"/>
    <property type="evidence" value="ECO:0007669"/>
    <property type="project" value="TreeGrafter"/>
</dbReference>
<dbReference type="GO" id="GO:0033962">
    <property type="term" value="P:P-body assembly"/>
    <property type="evidence" value="ECO:0007669"/>
    <property type="project" value="TreeGrafter"/>
</dbReference>
<gene>
    <name evidence="3" type="ORF">ETH_00005515</name>
</gene>
<dbReference type="Gene3D" id="2.30.30.100">
    <property type="match status" value="1"/>
</dbReference>
<dbReference type="AlphaFoldDB" id="U6L3G2"/>
<evidence type="ECO:0000259" key="2">
    <source>
        <dbReference type="SMART" id="SM01271"/>
    </source>
</evidence>
<dbReference type="Pfam" id="PF12701">
    <property type="entry name" value="LSM14"/>
    <property type="match status" value="1"/>
</dbReference>
<name>U6L3G2_EIMTE</name>
<protein>
    <recommendedName>
        <fullName evidence="2">Lsm14-like N-terminal domain-containing protein</fullName>
    </recommendedName>
</protein>
<dbReference type="InterPro" id="IPR025609">
    <property type="entry name" value="Lsm14-like_N"/>
</dbReference>
<evidence type="ECO:0000313" key="4">
    <source>
        <dbReference type="Proteomes" id="UP000030747"/>
    </source>
</evidence>
<dbReference type="EMBL" id="HG676088">
    <property type="protein sequence ID" value="CDJ43743.1"/>
    <property type="molecule type" value="Genomic_DNA"/>
</dbReference>
<evidence type="ECO:0000256" key="1">
    <source>
        <dbReference type="SAM" id="MobiDB-lite"/>
    </source>
</evidence>
<sequence>MSSQPAGEELPYIGSKISLISSSDIRYEGILDSIDPVASTVSLRYVQSFGTESRPVALHIPPSAEIFNCIVFRGKHIKDLTVCSEPEPPAPPVAAYPHDPAILSMEMAGPLGAPQRPGGSSLLRPGLGSPPSHVGRAPSGGPPPVYGGLGGAPNEMAEACCPPAAALQGRGVCG</sequence>
<dbReference type="VEuPathDB" id="ToxoDB:ETH2_1034500"/>
<proteinExistence type="predicted"/>
<dbReference type="PANTHER" id="PTHR13586">
    <property type="entry name" value="SCD6 PROTEIN-RELATED"/>
    <property type="match status" value="1"/>
</dbReference>
<dbReference type="GeneID" id="25250311"/>
<feature type="domain" description="Lsm14-like N-terminal" evidence="2">
    <location>
        <begin position="8"/>
        <end position="107"/>
    </location>
</feature>
<feature type="compositionally biased region" description="Low complexity" evidence="1">
    <location>
        <begin position="116"/>
        <end position="132"/>
    </location>
</feature>
<dbReference type="Proteomes" id="UP000030747">
    <property type="component" value="Unassembled WGS sequence"/>
</dbReference>
<keyword evidence="4" id="KW-1185">Reference proteome</keyword>
<dbReference type="InterPro" id="IPR010920">
    <property type="entry name" value="LSM_dom_sf"/>
</dbReference>
<feature type="non-terminal residue" evidence="3">
    <location>
        <position position="174"/>
    </location>
</feature>
<reference evidence="3" key="2">
    <citation type="submission" date="2013-10" db="EMBL/GenBank/DDBJ databases">
        <authorList>
            <person name="Aslett M."/>
        </authorList>
    </citation>
    <scope>NUCLEOTIDE SEQUENCE [LARGE SCALE GENOMIC DNA]</scope>
    <source>
        <strain evidence="3">Houghton</strain>
    </source>
</reference>
<feature type="region of interest" description="Disordered" evidence="1">
    <location>
        <begin position="110"/>
        <end position="149"/>
    </location>
</feature>
<evidence type="ECO:0000313" key="3">
    <source>
        <dbReference type="EMBL" id="CDJ43743.1"/>
    </source>
</evidence>
<dbReference type="SMART" id="SM01271">
    <property type="entry name" value="LSM14"/>
    <property type="match status" value="1"/>
</dbReference>
<dbReference type="CDD" id="cd01736">
    <property type="entry name" value="LSm14_N"/>
    <property type="match status" value="1"/>
</dbReference>
<organism evidence="3 4">
    <name type="scientific">Eimeria tenella</name>
    <name type="common">Coccidian parasite</name>
    <dbReference type="NCBI Taxonomy" id="5802"/>
    <lineage>
        <taxon>Eukaryota</taxon>
        <taxon>Sar</taxon>
        <taxon>Alveolata</taxon>
        <taxon>Apicomplexa</taxon>
        <taxon>Conoidasida</taxon>
        <taxon>Coccidia</taxon>
        <taxon>Eucoccidiorida</taxon>
        <taxon>Eimeriorina</taxon>
        <taxon>Eimeriidae</taxon>
        <taxon>Eimeria</taxon>
    </lineage>
</organism>
<dbReference type="SUPFAM" id="SSF50182">
    <property type="entry name" value="Sm-like ribonucleoproteins"/>
    <property type="match status" value="1"/>
</dbReference>
<accession>U6L3G2</accession>
<dbReference type="VEuPathDB" id="ToxoDB:ETH_00005515"/>
<dbReference type="GO" id="GO:0003729">
    <property type="term" value="F:mRNA binding"/>
    <property type="evidence" value="ECO:0007669"/>
    <property type="project" value="TreeGrafter"/>
</dbReference>